<dbReference type="InterPro" id="IPR001279">
    <property type="entry name" value="Metallo-B-lactamas"/>
</dbReference>
<evidence type="ECO:0000259" key="1">
    <source>
        <dbReference type="Pfam" id="PF12706"/>
    </source>
</evidence>
<dbReference type="Pfam" id="PF12706">
    <property type="entry name" value="Lactamase_B_2"/>
    <property type="match status" value="1"/>
</dbReference>
<dbReference type="RefSeq" id="WP_284375407.1">
    <property type="nucleotide sequence ID" value="NZ_BSNN01000002.1"/>
</dbReference>
<gene>
    <name evidence="2" type="ORF">GCM10007939_02510</name>
</gene>
<sequence>MKTLTFTILGCGSSGGVPRIGGDWGACDKTNPKNARLRCSMLIQRHGADGVTSVLIDTSPDMRSQLLAAEVGALDAVVYTHQHADHVHGLDDLRMIALRMRKRIPVYASTEARGDILSRFNYAFETPEGSSYPPILEMYDLPENLWVDGAGGKINIQSFDVEHGAISVRALRINDLLYTPDISGFSADVEPHLSGLHYWVLDALRYTPHPSHINVETALKWINEYRPKQAVLTNLHIDLDYQTLNCETPDHVEPAYDGMQIRMHIDV</sequence>
<evidence type="ECO:0000313" key="3">
    <source>
        <dbReference type="Proteomes" id="UP001156694"/>
    </source>
</evidence>
<dbReference type="InterPro" id="IPR036866">
    <property type="entry name" value="RibonucZ/Hydroxyglut_hydro"/>
</dbReference>
<organism evidence="2 3">
    <name type="scientific">Amylibacter marinus</name>
    <dbReference type="NCBI Taxonomy" id="1475483"/>
    <lineage>
        <taxon>Bacteria</taxon>
        <taxon>Pseudomonadati</taxon>
        <taxon>Pseudomonadota</taxon>
        <taxon>Alphaproteobacteria</taxon>
        <taxon>Rhodobacterales</taxon>
        <taxon>Paracoccaceae</taxon>
        <taxon>Amylibacter</taxon>
    </lineage>
</organism>
<dbReference type="SUPFAM" id="SSF56281">
    <property type="entry name" value="Metallo-hydrolase/oxidoreductase"/>
    <property type="match status" value="1"/>
</dbReference>
<reference evidence="3" key="1">
    <citation type="journal article" date="2019" name="Int. J. Syst. Evol. Microbiol.">
        <title>The Global Catalogue of Microorganisms (GCM) 10K type strain sequencing project: providing services to taxonomists for standard genome sequencing and annotation.</title>
        <authorList>
            <consortium name="The Broad Institute Genomics Platform"/>
            <consortium name="The Broad Institute Genome Sequencing Center for Infectious Disease"/>
            <person name="Wu L."/>
            <person name="Ma J."/>
        </authorList>
    </citation>
    <scope>NUCLEOTIDE SEQUENCE [LARGE SCALE GENOMIC DNA]</scope>
    <source>
        <strain evidence="3">NBRC 110140</strain>
    </source>
</reference>
<dbReference type="CDD" id="cd16279">
    <property type="entry name" value="metallo-hydrolase-like_MBL-fold"/>
    <property type="match status" value="1"/>
</dbReference>
<protein>
    <submittedName>
        <fullName evidence="2">Phosphoribosyl 1,2-cyclic phosphodiesterase</fullName>
    </submittedName>
</protein>
<evidence type="ECO:0000313" key="2">
    <source>
        <dbReference type="EMBL" id="GLQ33968.1"/>
    </source>
</evidence>
<dbReference type="PANTHER" id="PTHR42663">
    <property type="entry name" value="HYDROLASE C777.06C-RELATED-RELATED"/>
    <property type="match status" value="1"/>
</dbReference>
<name>A0ABQ5VRD2_9RHOB</name>
<keyword evidence="3" id="KW-1185">Reference proteome</keyword>
<dbReference type="Gene3D" id="3.60.15.10">
    <property type="entry name" value="Ribonuclease Z/Hydroxyacylglutathione hydrolase-like"/>
    <property type="match status" value="1"/>
</dbReference>
<accession>A0ABQ5VRD2</accession>
<dbReference type="EMBL" id="BSNN01000002">
    <property type="protein sequence ID" value="GLQ33968.1"/>
    <property type="molecule type" value="Genomic_DNA"/>
</dbReference>
<dbReference type="PANTHER" id="PTHR42663:SF6">
    <property type="entry name" value="HYDROLASE C777.06C-RELATED"/>
    <property type="match status" value="1"/>
</dbReference>
<feature type="domain" description="Metallo-beta-lactamase" evidence="1">
    <location>
        <begin position="53"/>
        <end position="233"/>
    </location>
</feature>
<comment type="caution">
    <text evidence="2">The sequence shown here is derived from an EMBL/GenBank/DDBJ whole genome shotgun (WGS) entry which is preliminary data.</text>
</comment>
<dbReference type="Proteomes" id="UP001156694">
    <property type="component" value="Unassembled WGS sequence"/>
</dbReference>
<proteinExistence type="predicted"/>